<dbReference type="Gene3D" id="3.10.129.10">
    <property type="entry name" value="Hotdog Thioesterase"/>
    <property type="match status" value="1"/>
</dbReference>
<keyword evidence="8" id="KW-0809">Transit peptide</keyword>
<evidence type="ECO:0000256" key="5">
    <source>
        <dbReference type="ARBA" id="ARBA00022640"/>
    </source>
</evidence>
<dbReference type="CDD" id="cd00586">
    <property type="entry name" value="4HBT"/>
    <property type="match status" value="1"/>
</dbReference>
<keyword evidence="10 11" id="KW-0275">Fatty acid biosynthesis</keyword>
<keyword evidence="4 11" id="KW-0150">Chloroplast</keyword>
<dbReference type="SUPFAM" id="SSF54637">
    <property type="entry name" value="Thioesterase/thiol ester dehydrase-isomerase"/>
    <property type="match status" value="2"/>
</dbReference>
<evidence type="ECO:0000256" key="3">
    <source>
        <dbReference type="ARBA" id="ARBA00022516"/>
    </source>
</evidence>
<reference evidence="14 15" key="1">
    <citation type="submission" date="2021-09" db="EMBL/GenBank/DDBJ databases">
        <title>Genomic insights and catalytic innovation underlie evolution of tropane alkaloids biosynthesis.</title>
        <authorList>
            <person name="Wang Y.-J."/>
            <person name="Tian T."/>
            <person name="Huang J.-P."/>
            <person name="Huang S.-X."/>
        </authorList>
    </citation>
    <scope>NUCLEOTIDE SEQUENCE [LARGE SCALE GENOMIC DNA]</scope>
    <source>
        <strain evidence="14">KIB-2018</strain>
        <tissue evidence="14">Leaf</tissue>
    </source>
</reference>
<evidence type="ECO:0000256" key="6">
    <source>
        <dbReference type="ARBA" id="ARBA00022801"/>
    </source>
</evidence>
<keyword evidence="6 11" id="KW-0378">Hydrolase</keyword>
<comment type="caution">
    <text evidence="14">The sequence shown here is derived from an EMBL/GenBank/DDBJ whole genome shotgun (WGS) entry which is preliminary data.</text>
</comment>
<evidence type="ECO:0000256" key="1">
    <source>
        <dbReference type="ARBA" id="ARBA00004229"/>
    </source>
</evidence>
<dbReference type="InterPro" id="IPR045023">
    <property type="entry name" value="FATA/B"/>
</dbReference>
<feature type="domain" description="Acyl-ACP thioesterase-like C-terminal" evidence="13">
    <location>
        <begin position="265"/>
        <end position="365"/>
    </location>
</feature>
<dbReference type="EC" id="3.1.2.-" evidence="11"/>
<name>A0AAV8U2P3_9ROSI</name>
<dbReference type="FunFam" id="3.10.129.10:FF:000014">
    <property type="entry name" value="Acyl-[acyl-carrier-protein] hydrolase"/>
    <property type="match status" value="1"/>
</dbReference>
<dbReference type="Proteomes" id="UP001159364">
    <property type="component" value="Linkage Group LG01"/>
</dbReference>
<dbReference type="AlphaFoldDB" id="A0AAV8U2P3"/>
<accession>A0AAV8U2P3</accession>
<keyword evidence="9 11" id="KW-0443">Lipid metabolism</keyword>
<comment type="function">
    <text evidence="11">Plays an essential role in chain termination during de novo fatty acid synthesis.</text>
</comment>
<keyword evidence="5 11" id="KW-0934">Plastid</keyword>
<keyword evidence="7 11" id="KW-0276">Fatty acid metabolism</keyword>
<evidence type="ECO:0000256" key="4">
    <source>
        <dbReference type="ARBA" id="ARBA00022528"/>
    </source>
</evidence>
<dbReference type="GO" id="GO:0016297">
    <property type="term" value="F:fatty acyl-[ACP] hydrolase activity"/>
    <property type="evidence" value="ECO:0007669"/>
    <property type="project" value="InterPro"/>
</dbReference>
<dbReference type="GO" id="GO:0009507">
    <property type="term" value="C:chloroplast"/>
    <property type="evidence" value="ECO:0007669"/>
    <property type="project" value="UniProtKB-SubCell"/>
</dbReference>
<comment type="subcellular location">
    <subcellularLocation>
        <location evidence="1 11">Plastid</location>
        <location evidence="1 11">Chloroplast</location>
    </subcellularLocation>
</comment>
<protein>
    <recommendedName>
        <fullName evidence="11">Acyl-[acyl-carrier-protein] hydrolase</fullName>
        <ecNumber evidence="11">3.1.2.-</ecNumber>
    </recommendedName>
</protein>
<keyword evidence="3 11" id="KW-0444">Lipid biosynthesis</keyword>
<evidence type="ECO:0000313" key="14">
    <source>
        <dbReference type="EMBL" id="KAJ8773443.1"/>
    </source>
</evidence>
<dbReference type="EMBL" id="JAIWQS010000001">
    <property type="protein sequence ID" value="KAJ8773443.1"/>
    <property type="molecule type" value="Genomic_DNA"/>
</dbReference>
<evidence type="ECO:0000256" key="7">
    <source>
        <dbReference type="ARBA" id="ARBA00022832"/>
    </source>
</evidence>
<evidence type="ECO:0000313" key="15">
    <source>
        <dbReference type="Proteomes" id="UP001159364"/>
    </source>
</evidence>
<dbReference type="InterPro" id="IPR002864">
    <property type="entry name" value="Acyl-ACP_thioesterase_NHD"/>
</dbReference>
<proteinExistence type="inferred from homology"/>
<evidence type="ECO:0000259" key="13">
    <source>
        <dbReference type="Pfam" id="PF20791"/>
    </source>
</evidence>
<gene>
    <name evidence="14" type="ORF">K2173_004273</name>
</gene>
<organism evidence="14 15">
    <name type="scientific">Erythroxylum novogranatense</name>
    <dbReference type="NCBI Taxonomy" id="1862640"/>
    <lineage>
        <taxon>Eukaryota</taxon>
        <taxon>Viridiplantae</taxon>
        <taxon>Streptophyta</taxon>
        <taxon>Embryophyta</taxon>
        <taxon>Tracheophyta</taxon>
        <taxon>Spermatophyta</taxon>
        <taxon>Magnoliopsida</taxon>
        <taxon>eudicotyledons</taxon>
        <taxon>Gunneridae</taxon>
        <taxon>Pentapetalae</taxon>
        <taxon>rosids</taxon>
        <taxon>fabids</taxon>
        <taxon>Malpighiales</taxon>
        <taxon>Erythroxylaceae</taxon>
        <taxon>Erythroxylum</taxon>
    </lineage>
</organism>
<dbReference type="PANTHER" id="PTHR31727">
    <property type="entry name" value="OLEOYL-ACYL CARRIER PROTEIN THIOESTERASE 1, CHLOROPLASTIC"/>
    <property type="match status" value="1"/>
</dbReference>
<sequence>MVTSSLSSALSMAMIFSKTSHTTSKPAPGSNCSNDNRRVPSFRSAHGFLVYSKHGQPFLTNASSCLPIPIRWISGQIQTMCTISFDAISTDKLEDIPHSFVQDKRAYSQKLRIRSFEIDRDHKLSLEALMGYLQDTALNHARTMGIVEDGFGSTIEMVKNDLIWVISTMHILVDRYPTWADDVQLHTWIYAEGKNGMGRDWLIRDDRTGDILVRATSVFLIINKKTRKLSKFRDEIREACAPFFSSRDPIIEKDSIKIPQFNDDTEVHIRSGLRPGWNDLDINEHVNNIKYIDWILEGTPGSFMEHNEVSAMTLEYRKECDRDSVLESLSRVSRNATACDGVVELEHLLRHENGSEVMKARTTWKPKDVNSHKTRFWIPGKQQTY</sequence>
<dbReference type="Pfam" id="PF20791">
    <property type="entry name" value="Acyl-ACP_TE_C"/>
    <property type="match status" value="1"/>
</dbReference>
<dbReference type="GO" id="GO:0000036">
    <property type="term" value="F:acyl carrier activity"/>
    <property type="evidence" value="ECO:0007669"/>
    <property type="project" value="TreeGrafter"/>
</dbReference>
<evidence type="ECO:0000256" key="2">
    <source>
        <dbReference type="ARBA" id="ARBA00006500"/>
    </source>
</evidence>
<evidence type="ECO:0000259" key="12">
    <source>
        <dbReference type="Pfam" id="PF01643"/>
    </source>
</evidence>
<keyword evidence="15" id="KW-1185">Reference proteome</keyword>
<dbReference type="InterPro" id="IPR049427">
    <property type="entry name" value="Acyl-ACP_TE_C"/>
</dbReference>
<comment type="similarity">
    <text evidence="2 11">Belongs to the acyl-ACP thioesterase family.</text>
</comment>
<evidence type="ECO:0000256" key="10">
    <source>
        <dbReference type="ARBA" id="ARBA00023160"/>
    </source>
</evidence>
<dbReference type="PANTHER" id="PTHR31727:SF11">
    <property type="entry name" value="ACYL-[ACYL-CARRIER-PROTEIN] HYDROLASE"/>
    <property type="match status" value="1"/>
</dbReference>
<evidence type="ECO:0000256" key="8">
    <source>
        <dbReference type="ARBA" id="ARBA00022946"/>
    </source>
</evidence>
<dbReference type="Pfam" id="PF01643">
    <property type="entry name" value="Acyl-ACP_TE"/>
    <property type="match status" value="1"/>
</dbReference>
<evidence type="ECO:0000256" key="11">
    <source>
        <dbReference type="RuleBase" id="RU363096"/>
    </source>
</evidence>
<evidence type="ECO:0000256" key="9">
    <source>
        <dbReference type="ARBA" id="ARBA00023098"/>
    </source>
</evidence>
<feature type="domain" description="Acyl-ACP thioesterase N-terminal hotdog" evidence="12">
    <location>
        <begin position="106"/>
        <end position="238"/>
    </location>
</feature>
<dbReference type="InterPro" id="IPR029069">
    <property type="entry name" value="HotDog_dom_sf"/>
</dbReference>